<dbReference type="SMART" id="SM00298">
    <property type="entry name" value="CHROMO"/>
    <property type="match status" value="1"/>
</dbReference>
<dbReference type="Proteomes" id="UP000507470">
    <property type="component" value="Unassembled WGS sequence"/>
</dbReference>
<feature type="domain" description="Glutamine amidotransferase type-2" evidence="8">
    <location>
        <begin position="45"/>
        <end position="252"/>
    </location>
</feature>
<dbReference type="GO" id="GO:0006529">
    <property type="term" value="P:asparagine biosynthetic process"/>
    <property type="evidence" value="ECO:0007669"/>
    <property type="project" value="UniProtKB-KW"/>
</dbReference>
<keyword evidence="2" id="KW-0028">Amino-acid biosynthesis</keyword>
<comment type="subcellular location">
    <subcellularLocation>
        <location evidence="1">Nucleus</location>
    </subcellularLocation>
</comment>
<dbReference type="PANTHER" id="PTHR45937">
    <property type="entry name" value="ASPARAGINE SYNTHETASE DOMAIN-CONTAINING PROTEIN 1"/>
    <property type="match status" value="1"/>
</dbReference>
<dbReference type="GO" id="GO:0004066">
    <property type="term" value="F:asparagine synthase (glutamine-hydrolyzing) activity"/>
    <property type="evidence" value="ECO:0007669"/>
    <property type="project" value="InterPro"/>
</dbReference>
<name>A0A6J8DHL6_MYTCO</name>
<dbReference type="Gene3D" id="3.60.20.10">
    <property type="entry name" value="Glutamine Phosphoribosylpyrophosphate, subunit 1, domain 1"/>
    <property type="match status" value="1"/>
</dbReference>
<evidence type="ECO:0000256" key="3">
    <source>
        <dbReference type="ARBA" id="ARBA00022888"/>
    </source>
</evidence>
<keyword evidence="3" id="KW-0061">Asparagine biosynthesis</keyword>
<dbReference type="SUPFAM" id="SSF56235">
    <property type="entry name" value="N-terminal nucleophile aminohydrolases (Ntn hydrolases)"/>
    <property type="match status" value="1"/>
</dbReference>
<dbReference type="Pfam" id="PF00385">
    <property type="entry name" value="Chromo"/>
    <property type="match status" value="1"/>
</dbReference>
<dbReference type="Pfam" id="PF00733">
    <property type="entry name" value="Asn_synthase"/>
    <property type="match status" value="1"/>
</dbReference>
<feature type="domain" description="Chromo" evidence="7">
    <location>
        <begin position="618"/>
        <end position="655"/>
    </location>
</feature>
<evidence type="ECO:0000313" key="9">
    <source>
        <dbReference type="EMBL" id="CAC5407546.1"/>
    </source>
</evidence>
<evidence type="ECO:0000256" key="6">
    <source>
        <dbReference type="SAM" id="MobiDB-lite"/>
    </source>
</evidence>
<organism evidence="9 10">
    <name type="scientific">Mytilus coruscus</name>
    <name type="common">Sea mussel</name>
    <dbReference type="NCBI Taxonomy" id="42192"/>
    <lineage>
        <taxon>Eukaryota</taxon>
        <taxon>Metazoa</taxon>
        <taxon>Spiralia</taxon>
        <taxon>Lophotrochozoa</taxon>
        <taxon>Mollusca</taxon>
        <taxon>Bivalvia</taxon>
        <taxon>Autobranchia</taxon>
        <taxon>Pteriomorphia</taxon>
        <taxon>Mytilida</taxon>
        <taxon>Mytiloidea</taxon>
        <taxon>Mytilidae</taxon>
        <taxon>Mytilinae</taxon>
        <taxon>Mytilus</taxon>
    </lineage>
</organism>
<proteinExistence type="predicted"/>
<accession>A0A6J8DHL6</accession>
<dbReference type="PROSITE" id="PS00598">
    <property type="entry name" value="CHROMO_1"/>
    <property type="match status" value="1"/>
</dbReference>
<evidence type="ECO:0000313" key="10">
    <source>
        <dbReference type="Proteomes" id="UP000507470"/>
    </source>
</evidence>
<dbReference type="PROSITE" id="PS50013">
    <property type="entry name" value="CHROMO_2"/>
    <property type="match status" value="1"/>
</dbReference>
<evidence type="ECO:0000256" key="4">
    <source>
        <dbReference type="ARBA" id="ARBA00022962"/>
    </source>
</evidence>
<dbReference type="OrthoDB" id="10252281at2759"/>
<dbReference type="AlphaFoldDB" id="A0A6J8DHL6"/>
<dbReference type="SUPFAM" id="SSF52402">
    <property type="entry name" value="Adenine nucleotide alpha hydrolases-like"/>
    <property type="match status" value="1"/>
</dbReference>
<reference evidence="9 10" key="1">
    <citation type="submission" date="2020-06" db="EMBL/GenBank/DDBJ databases">
        <authorList>
            <person name="Li R."/>
            <person name="Bekaert M."/>
        </authorList>
    </citation>
    <scope>NUCLEOTIDE SEQUENCE [LARGE SCALE GENOMIC DNA]</scope>
    <source>
        <strain evidence="10">wild</strain>
    </source>
</reference>
<dbReference type="Gene3D" id="2.40.50.40">
    <property type="match status" value="1"/>
</dbReference>
<dbReference type="CDD" id="cd00024">
    <property type="entry name" value="CD_CSD"/>
    <property type="match status" value="1"/>
</dbReference>
<dbReference type="InterPro" id="IPR023780">
    <property type="entry name" value="Chromo_domain"/>
</dbReference>
<dbReference type="InterPro" id="IPR001962">
    <property type="entry name" value="Asn_synthase"/>
</dbReference>
<dbReference type="GO" id="GO:0005634">
    <property type="term" value="C:nucleus"/>
    <property type="evidence" value="ECO:0007669"/>
    <property type="project" value="UniProtKB-SubCell"/>
</dbReference>
<feature type="compositionally biased region" description="Polar residues" evidence="6">
    <location>
        <begin position="340"/>
        <end position="360"/>
    </location>
</feature>
<keyword evidence="4" id="KW-0315">Glutamine amidotransferase</keyword>
<dbReference type="InterPro" id="IPR051857">
    <property type="entry name" value="Asn_synthetase_domain"/>
</dbReference>
<evidence type="ECO:0000256" key="1">
    <source>
        <dbReference type="ARBA" id="ARBA00004123"/>
    </source>
</evidence>
<dbReference type="InterPro" id="IPR014729">
    <property type="entry name" value="Rossmann-like_a/b/a_fold"/>
</dbReference>
<dbReference type="PANTHER" id="PTHR45937:SF1">
    <property type="entry name" value="ASPARAGINE SYNTHETASE DOMAIN-CONTAINING PROTEIN 1"/>
    <property type="match status" value="1"/>
</dbReference>
<dbReference type="InterPro" id="IPR029055">
    <property type="entry name" value="Ntn_hydrolases_N"/>
</dbReference>
<dbReference type="SUPFAM" id="SSF54160">
    <property type="entry name" value="Chromo domain-like"/>
    <property type="match status" value="1"/>
</dbReference>
<dbReference type="Gene3D" id="3.40.50.620">
    <property type="entry name" value="HUPs"/>
    <property type="match status" value="1"/>
</dbReference>
<evidence type="ECO:0000259" key="7">
    <source>
        <dbReference type="PROSITE" id="PS50013"/>
    </source>
</evidence>
<evidence type="ECO:0000256" key="5">
    <source>
        <dbReference type="ARBA" id="ARBA00023242"/>
    </source>
</evidence>
<evidence type="ECO:0000256" key="2">
    <source>
        <dbReference type="ARBA" id="ARBA00022605"/>
    </source>
</evidence>
<keyword evidence="5" id="KW-0539">Nucleus</keyword>
<dbReference type="PROSITE" id="PS51278">
    <property type="entry name" value="GATASE_TYPE_2"/>
    <property type="match status" value="1"/>
</dbReference>
<dbReference type="Pfam" id="PF13537">
    <property type="entry name" value="GATase_7"/>
    <property type="match status" value="1"/>
</dbReference>
<gene>
    <name evidence="9" type="ORF">MCOR_41011</name>
</gene>
<keyword evidence="10" id="KW-1185">Reference proteome</keyword>
<dbReference type="InterPro" id="IPR000953">
    <property type="entry name" value="Chromo/chromo_shadow_dom"/>
</dbReference>
<protein>
    <submittedName>
        <fullName evidence="9">Asparagine synthetase domain-containing protein 1</fullName>
    </submittedName>
</protein>
<dbReference type="InterPro" id="IPR016197">
    <property type="entry name" value="Chromo-like_dom_sf"/>
</dbReference>
<dbReference type="InterPro" id="IPR017932">
    <property type="entry name" value="GATase_2_dom"/>
</dbReference>
<dbReference type="EMBL" id="CACVKT020007420">
    <property type="protein sequence ID" value="CAC5407546.1"/>
    <property type="molecule type" value="Genomic_DNA"/>
</dbReference>
<evidence type="ECO:0000259" key="8">
    <source>
        <dbReference type="PROSITE" id="PS51278"/>
    </source>
</evidence>
<dbReference type="InterPro" id="IPR023779">
    <property type="entry name" value="Chromodomain_CS"/>
</dbReference>
<feature type="region of interest" description="Disordered" evidence="6">
    <location>
        <begin position="339"/>
        <end position="360"/>
    </location>
</feature>
<sequence length="685" mass="77451">MCTIPCALSFIDTGYKPVISSPSSGAFSNELYLSEHVLNKTTEMCGICCLLIERNEKDYNDPKHCMEYGQIRHRGPDSSNTKEVTISDKHVLTLTGHVLHLRGQLTSQPLQHQNGDLLLWNGEIFGGIQIREEENDTEILLQLLTKDTSPKHILKTMATVEGPWSFIYWQNATQTLYFGRDMFGRRSLLWHLPQTVDDVFMLSSVRISDYEFQEVPSVGLFSMHVSSDVVTMTMYPRDEAVWPGTSFQVRSSDPRHFCIPFTLAPNFDFQFKEAQVVPMSIPKLNKQLQCIIRLPLKNFSTDANELMTKSVLDEDSISSFVSKKDNISESSDCVHEMTTMPESSSVPERANIPSSSHVSTGNKKNVNVEILEEIIDPKSYLENVLQTDALMNKLSDQLMDVLLKAVTLRVYNQVDLPRTRNSGVHCQRMETLQYADGSSEMCQKTSVTQNHSSNNECECCVKKEGDCDRVTCLIGNVHLENPCKSESNRNETLPCKTAEDNLLPVNAKNKEPDITDNTEDSLPHVPSSCSESEIVGNARVAVLFSGGIDSAVITALVDRCLPEDEPVDLMNVAFEQKAKSPQKKKGESINWKELCYGESIALRKESIAQKREVLPEEYHIKRLIARKFENHEFLYLVKWRGFPESDSTWEPTGHIDMESLQNYEYPIISSDHLSYAATQFEDTVQ</sequence>